<gene>
    <name evidence="2" type="ORF">CKF58_08180</name>
</gene>
<keyword evidence="3" id="KW-1185">Reference proteome</keyword>
<name>A0A3A1YA62_9GAMM</name>
<organism evidence="2 3">
    <name type="scientific">Psittacicella hinzii</name>
    <dbReference type="NCBI Taxonomy" id="2028575"/>
    <lineage>
        <taxon>Bacteria</taxon>
        <taxon>Pseudomonadati</taxon>
        <taxon>Pseudomonadota</taxon>
        <taxon>Gammaproteobacteria</taxon>
        <taxon>Pasteurellales</taxon>
        <taxon>Psittacicellaceae</taxon>
        <taxon>Psittacicella</taxon>
    </lineage>
</organism>
<keyword evidence="1" id="KW-0472">Membrane</keyword>
<evidence type="ECO:0000313" key="3">
    <source>
        <dbReference type="Proteomes" id="UP000265916"/>
    </source>
</evidence>
<evidence type="ECO:0000313" key="2">
    <source>
        <dbReference type="EMBL" id="RIY34421.1"/>
    </source>
</evidence>
<dbReference type="EMBL" id="NRJG01000207">
    <property type="protein sequence ID" value="RIY34421.1"/>
    <property type="molecule type" value="Genomic_DNA"/>
</dbReference>
<feature type="transmembrane region" description="Helical" evidence="1">
    <location>
        <begin position="28"/>
        <end position="59"/>
    </location>
</feature>
<sequence>MQNFLQQLFVQFNRFLSWFNSLPNYVRIIALVVFFALTFRFFLKVAFYLLVAFVIWYVYEKFFRKR</sequence>
<protein>
    <submittedName>
        <fullName evidence="2">Uncharacterized protein</fullName>
    </submittedName>
</protein>
<accession>A0A3A1YA62</accession>
<evidence type="ECO:0000256" key="1">
    <source>
        <dbReference type="SAM" id="Phobius"/>
    </source>
</evidence>
<keyword evidence="1" id="KW-1133">Transmembrane helix</keyword>
<comment type="caution">
    <text evidence="2">The sequence shown here is derived from an EMBL/GenBank/DDBJ whole genome shotgun (WGS) entry which is preliminary data.</text>
</comment>
<dbReference type="Proteomes" id="UP000265916">
    <property type="component" value="Unassembled WGS sequence"/>
</dbReference>
<keyword evidence="1" id="KW-0812">Transmembrane</keyword>
<reference evidence="2 3" key="1">
    <citation type="submission" date="2017-08" db="EMBL/GenBank/DDBJ databases">
        <title>Reclassification of Bisgaard taxon 37 and 44.</title>
        <authorList>
            <person name="Christensen H."/>
        </authorList>
    </citation>
    <scope>NUCLEOTIDE SEQUENCE [LARGE SCALE GENOMIC DNA]</scope>
    <source>
        <strain evidence="2 3">111</strain>
    </source>
</reference>
<proteinExistence type="predicted"/>
<dbReference type="AlphaFoldDB" id="A0A3A1YA62"/>